<keyword evidence="5" id="KW-1185">Reference proteome</keyword>
<dbReference type="InterPro" id="IPR041916">
    <property type="entry name" value="Anti_sigma_zinc_sf"/>
</dbReference>
<dbReference type="RefSeq" id="WP_305111292.1">
    <property type="nucleotide sequence ID" value="NZ_JAUTIX010000003.1"/>
</dbReference>
<dbReference type="Proteomes" id="UP001178281">
    <property type="component" value="Unassembled WGS sequence"/>
</dbReference>
<dbReference type="Gene3D" id="1.10.10.1320">
    <property type="entry name" value="Anti-sigma factor, zinc-finger domain"/>
    <property type="match status" value="1"/>
</dbReference>
<comment type="caution">
    <text evidence="4">The sequence shown here is derived from an EMBL/GenBank/DDBJ whole genome shotgun (WGS) entry which is preliminary data.</text>
</comment>
<evidence type="ECO:0000256" key="1">
    <source>
        <dbReference type="ARBA" id="ARBA00023015"/>
    </source>
</evidence>
<keyword evidence="2" id="KW-0804">Transcription</keyword>
<protein>
    <submittedName>
        <fullName evidence="4">Zf-HC2 domain-containing protein</fullName>
    </submittedName>
</protein>
<dbReference type="AlphaFoldDB" id="A0AA90NH88"/>
<proteinExistence type="predicted"/>
<keyword evidence="1" id="KW-0805">Transcription regulation</keyword>
<organism evidence="4 5">
    <name type="scientific">Tsukamurella strandjordii</name>
    <dbReference type="NCBI Taxonomy" id="147577"/>
    <lineage>
        <taxon>Bacteria</taxon>
        <taxon>Bacillati</taxon>
        <taxon>Actinomycetota</taxon>
        <taxon>Actinomycetes</taxon>
        <taxon>Mycobacteriales</taxon>
        <taxon>Tsukamurellaceae</taxon>
        <taxon>Tsukamurella</taxon>
    </lineage>
</organism>
<sequence length="99" mass="10756">MHCESWRGALSAELDGELGPAERAALVRHLGECAACVAWLEQGRRIGRRLALRPVESAPDLHARLLPLVDLRTICGCGDTCRCEPECTCGDLCACRSTH</sequence>
<accession>A0AA90NH88</accession>
<reference evidence="4" key="1">
    <citation type="submission" date="2023-08" db="EMBL/GenBank/DDBJ databases">
        <title>The draft genome of Tsukamurella strandjordii strain 050030.</title>
        <authorList>
            <person name="Zhao F."/>
            <person name="Feng Y."/>
            <person name="Zong Z."/>
        </authorList>
    </citation>
    <scope>NUCLEOTIDE SEQUENCE</scope>
    <source>
        <strain evidence="4">050030</strain>
    </source>
</reference>
<evidence type="ECO:0000313" key="5">
    <source>
        <dbReference type="Proteomes" id="UP001178281"/>
    </source>
</evidence>
<feature type="domain" description="Putative zinc-finger" evidence="3">
    <location>
        <begin position="3"/>
        <end position="36"/>
    </location>
</feature>
<gene>
    <name evidence="4" type="ORF">Q7X28_10795</name>
</gene>
<evidence type="ECO:0000313" key="4">
    <source>
        <dbReference type="EMBL" id="MDP0398415.1"/>
    </source>
</evidence>
<dbReference type="InterPro" id="IPR027383">
    <property type="entry name" value="Znf_put"/>
</dbReference>
<dbReference type="Pfam" id="PF13490">
    <property type="entry name" value="zf-HC2"/>
    <property type="match status" value="1"/>
</dbReference>
<dbReference type="EMBL" id="JAUTIX010000003">
    <property type="protein sequence ID" value="MDP0398415.1"/>
    <property type="molecule type" value="Genomic_DNA"/>
</dbReference>
<name>A0AA90NH88_9ACTN</name>
<evidence type="ECO:0000256" key="2">
    <source>
        <dbReference type="ARBA" id="ARBA00023163"/>
    </source>
</evidence>
<evidence type="ECO:0000259" key="3">
    <source>
        <dbReference type="Pfam" id="PF13490"/>
    </source>
</evidence>